<dbReference type="InterPro" id="IPR029526">
    <property type="entry name" value="PGBD"/>
</dbReference>
<evidence type="ECO:0000313" key="3">
    <source>
        <dbReference type="EMBL" id="KAF2882664.1"/>
    </source>
</evidence>
<protein>
    <recommendedName>
        <fullName evidence="2">PiggyBac transposable element-derived protein domain-containing protein</fullName>
    </recommendedName>
</protein>
<dbReference type="EMBL" id="VTPC01090597">
    <property type="protein sequence ID" value="KAF2882664.1"/>
    <property type="molecule type" value="Genomic_DNA"/>
</dbReference>
<sequence>MSFLISINLLNYLCQNGYGATGTTRKDRVLKSCPLPNKQTVNRQFKRGEYALTLDRENGVSLIRWLDNNVVILASTQYVVNPVGSVKRFSRKEKKIIQVQRPYASGEYNKYIGGTDATDKNVSRYKMSI</sequence>
<evidence type="ECO:0000256" key="1">
    <source>
        <dbReference type="SAM" id="SignalP"/>
    </source>
</evidence>
<dbReference type="Pfam" id="PF13843">
    <property type="entry name" value="DDE_Tnp_1_7"/>
    <property type="match status" value="1"/>
</dbReference>
<dbReference type="Proteomes" id="UP000801492">
    <property type="component" value="Unassembled WGS sequence"/>
</dbReference>
<name>A0A8K0CAS9_IGNLU</name>
<accession>A0A8K0CAS9</accession>
<comment type="caution">
    <text evidence="3">The sequence shown here is derived from an EMBL/GenBank/DDBJ whole genome shotgun (WGS) entry which is preliminary data.</text>
</comment>
<feature type="signal peptide" evidence="1">
    <location>
        <begin position="1"/>
        <end position="19"/>
    </location>
</feature>
<keyword evidence="1" id="KW-0732">Signal</keyword>
<feature type="domain" description="PiggyBac transposable element-derived protein" evidence="2">
    <location>
        <begin position="2"/>
        <end position="128"/>
    </location>
</feature>
<evidence type="ECO:0000259" key="2">
    <source>
        <dbReference type="Pfam" id="PF13843"/>
    </source>
</evidence>
<reference evidence="3" key="1">
    <citation type="submission" date="2019-08" db="EMBL/GenBank/DDBJ databases">
        <title>The genome of the North American firefly Photinus pyralis.</title>
        <authorList>
            <consortium name="Photinus pyralis genome working group"/>
            <person name="Fallon T.R."/>
            <person name="Sander Lower S.E."/>
            <person name="Weng J.-K."/>
        </authorList>
    </citation>
    <scope>NUCLEOTIDE SEQUENCE</scope>
    <source>
        <strain evidence="3">TRF0915ILg1</strain>
        <tissue evidence="3">Whole body</tissue>
    </source>
</reference>
<evidence type="ECO:0000313" key="4">
    <source>
        <dbReference type="Proteomes" id="UP000801492"/>
    </source>
</evidence>
<dbReference type="PANTHER" id="PTHR47272">
    <property type="entry name" value="DDE_TNP_1_7 DOMAIN-CONTAINING PROTEIN"/>
    <property type="match status" value="1"/>
</dbReference>
<gene>
    <name evidence="3" type="ORF">ILUMI_23507</name>
</gene>
<keyword evidence="4" id="KW-1185">Reference proteome</keyword>
<organism evidence="3 4">
    <name type="scientific">Ignelater luminosus</name>
    <name type="common">Cucubano</name>
    <name type="synonym">Pyrophorus luminosus</name>
    <dbReference type="NCBI Taxonomy" id="2038154"/>
    <lineage>
        <taxon>Eukaryota</taxon>
        <taxon>Metazoa</taxon>
        <taxon>Ecdysozoa</taxon>
        <taxon>Arthropoda</taxon>
        <taxon>Hexapoda</taxon>
        <taxon>Insecta</taxon>
        <taxon>Pterygota</taxon>
        <taxon>Neoptera</taxon>
        <taxon>Endopterygota</taxon>
        <taxon>Coleoptera</taxon>
        <taxon>Polyphaga</taxon>
        <taxon>Elateriformia</taxon>
        <taxon>Elateroidea</taxon>
        <taxon>Elateridae</taxon>
        <taxon>Agrypninae</taxon>
        <taxon>Pyrophorini</taxon>
        <taxon>Ignelater</taxon>
    </lineage>
</organism>
<proteinExistence type="predicted"/>
<dbReference type="AlphaFoldDB" id="A0A8K0CAS9"/>
<feature type="chain" id="PRO_5035433923" description="PiggyBac transposable element-derived protein domain-containing protein" evidence="1">
    <location>
        <begin position="20"/>
        <end position="129"/>
    </location>
</feature>
<dbReference type="OrthoDB" id="8300647at2759"/>